<comment type="subcellular location">
    <subcellularLocation>
        <location evidence="1">Membrane</location>
        <topology evidence="1">Multi-pass membrane protein</topology>
    </subcellularLocation>
</comment>
<dbReference type="Proteomes" id="UP001148125">
    <property type="component" value="Unassembled WGS sequence"/>
</dbReference>
<dbReference type="PANTHER" id="PTHR34975:SF2">
    <property type="entry name" value="SPORE GERMINATION PROTEIN A2"/>
    <property type="match status" value="1"/>
</dbReference>
<feature type="transmembrane region" description="Helical" evidence="8">
    <location>
        <begin position="180"/>
        <end position="203"/>
    </location>
</feature>
<proteinExistence type="inferred from homology"/>
<organism evidence="9 10">
    <name type="scientific">Alkalihalobacterium chitinilyticum</name>
    <dbReference type="NCBI Taxonomy" id="2980103"/>
    <lineage>
        <taxon>Bacteria</taxon>
        <taxon>Bacillati</taxon>
        <taxon>Bacillota</taxon>
        <taxon>Bacilli</taxon>
        <taxon>Bacillales</taxon>
        <taxon>Bacillaceae</taxon>
        <taxon>Alkalihalobacterium</taxon>
    </lineage>
</organism>
<evidence type="ECO:0000256" key="4">
    <source>
        <dbReference type="ARBA" id="ARBA00022544"/>
    </source>
</evidence>
<feature type="transmembrane region" description="Helical" evidence="8">
    <location>
        <begin position="302"/>
        <end position="324"/>
    </location>
</feature>
<dbReference type="EMBL" id="JAOTPO010000017">
    <property type="protein sequence ID" value="MDE5415528.1"/>
    <property type="molecule type" value="Genomic_DNA"/>
</dbReference>
<accession>A0ABT5VM03</accession>
<feature type="transmembrane region" description="Helical" evidence="8">
    <location>
        <begin position="103"/>
        <end position="130"/>
    </location>
</feature>
<keyword evidence="5 8" id="KW-0812">Transmembrane</keyword>
<evidence type="ECO:0000256" key="6">
    <source>
        <dbReference type="ARBA" id="ARBA00022989"/>
    </source>
</evidence>
<evidence type="ECO:0000313" key="9">
    <source>
        <dbReference type="EMBL" id="MDE5415528.1"/>
    </source>
</evidence>
<comment type="similarity">
    <text evidence="2">Belongs to the amino acid-polyamine-organocation (APC) superfamily. Spore germination protein (SGP) (TC 2.A.3.9) family.</text>
</comment>
<dbReference type="Pfam" id="PF03845">
    <property type="entry name" value="Spore_permease"/>
    <property type="match status" value="1"/>
</dbReference>
<name>A0ABT5VM03_9BACI</name>
<keyword evidence="3" id="KW-0813">Transport</keyword>
<evidence type="ECO:0000256" key="2">
    <source>
        <dbReference type="ARBA" id="ARBA00007998"/>
    </source>
</evidence>
<protein>
    <submittedName>
        <fullName evidence="9">Spore germination protein</fullName>
    </submittedName>
</protein>
<feature type="transmembrane region" description="Helical" evidence="8">
    <location>
        <begin position="142"/>
        <end position="160"/>
    </location>
</feature>
<dbReference type="NCBIfam" id="TIGR00912">
    <property type="entry name" value="2A0309"/>
    <property type="match status" value="1"/>
</dbReference>
<evidence type="ECO:0000256" key="1">
    <source>
        <dbReference type="ARBA" id="ARBA00004141"/>
    </source>
</evidence>
<evidence type="ECO:0000256" key="7">
    <source>
        <dbReference type="ARBA" id="ARBA00023136"/>
    </source>
</evidence>
<keyword evidence="10" id="KW-1185">Reference proteome</keyword>
<dbReference type="PANTHER" id="PTHR34975">
    <property type="entry name" value="SPORE GERMINATION PROTEIN A2"/>
    <property type="match status" value="1"/>
</dbReference>
<dbReference type="InterPro" id="IPR004761">
    <property type="entry name" value="Spore_GerAB"/>
</dbReference>
<keyword evidence="6 8" id="KW-1133">Transmembrane helix</keyword>
<evidence type="ECO:0000313" key="10">
    <source>
        <dbReference type="Proteomes" id="UP001148125"/>
    </source>
</evidence>
<keyword evidence="7 8" id="KW-0472">Membrane</keyword>
<reference evidence="9" key="1">
    <citation type="submission" date="2024-05" db="EMBL/GenBank/DDBJ databases">
        <title>Alkalihalobacillus sp. strain MEB203 novel alkaliphilic bacterium from Lonar Lake, India.</title>
        <authorList>
            <person name="Joshi A."/>
            <person name="Thite S."/>
            <person name="Mengade P."/>
        </authorList>
    </citation>
    <scope>NUCLEOTIDE SEQUENCE</scope>
    <source>
        <strain evidence="9">MEB 203</strain>
    </source>
</reference>
<evidence type="ECO:0000256" key="3">
    <source>
        <dbReference type="ARBA" id="ARBA00022448"/>
    </source>
</evidence>
<gene>
    <name evidence="9" type="ORF">N7Z68_19455</name>
</gene>
<evidence type="ECO:0000256" key="8">
    <source>
        <dbReference type="SAM" id="Phobius"/>
    </source>
</evidence>
<keyword evidence="4" id="KW-0309">Germination</keyword>
<feature type="transmembrane region" description="Helical" evidence="8">
    <location>
        <begin position="36"/>
        <end position="56"/>
    </location>
</feature>
<dbReference type="RefSeq" id="WP_275120130.1">
    <property type="nucleotide sequence ID" value="NZ_JAOTPO010000017.1"/>
</dbReference>
<comment type="caution">
    <text evidence="9">The sequence shown here is derived from an EMBL/GenBank/DDBJ whole genome shotgun (WGS) entry which is preliminary data.</text>
</comment>
<feature type="transmembrane region" description="Helical" evidence="8">
    <location>
        <begin position="336"/>
        <end position="356"/>
    </location>
</feature>
<feature type="transmembrane region" description="Helical" evidence="8">
    <location>
        <begin position="268"/>
        <end position="290"/>
    </location>
</feature>
<sequence>MKERISLWQLFLVLIIFLVGSAVVVGAGEEAKQNYWLAELLAMSLGVIIVVGYFFLLRRSAGKNFFELIETGFGKWVGKAIIFFYIIYFIYIAGRVLRDFGELILTTILPLTPVEVIPLVMSLLLAYALYLGIEVFARMTEVLGPFILLALFLVGVFLFIGGDLEFQFLLPVLEDGFGPVMDAVFPTMVTFPYGELIVCTILMTQTNHFHYVPKVGVAAVIISGLLITYSNVIQIVTLGVDIKVRSNFPLLVAAREIEVFDFFERVDILVVFILMFGIMVKAGIFLYGGVKGLEHLFKLPYRAFLFPTSMLLAFFSVIIADNIVEHYEEGLALVPYFLHLPFQFGIPIVLCLILLIKQRMSQSSAGGLDV</sequence>
<feature type="transmembrane region" description="Helical" evidence="8">
    <location>
        <begin position="215"/>
        <end position="240"/>
    </location>
</feature>
<feature type="transmembrane region" description="Helical" evidence="8">
    <location>
        <begin position="76"/>
        <end position="97"/>
    </location>
</feature>
<evidence type="ECO:0000256" key="5">
    <source>
        <dbReference type="ARBA" id="ARBA00022692"/>
    </source>
</evidence>